<name>A0A9P8T701_9ASCO</name>
<organism evidence="1 2">
    <name type="scientific">Ogataea polymorpha</name>
    <dbReference type="NCBI Taxonomy" id="460523"/>
    <lineage>
        <taxon>Eukaryota</taxon>
        <taxon>Fungi</taxon>
        <taxon>Dikarya</taxon>
        <taxon>Ascomycota</taxon>
        <taxon>Saccharomycotina</taxon>
        <taxon>Pichiomycetes</taxon>
        <taxon>Pichiales</taxon>
        <taxon>Pichiaceae</taxon>
        <taxon>Ogataea</taxon>
    </lineage>
</organism>
<gene>
    <name evidence="1" type="ORF">OGATHE_003163</name>
</gene>
<dbReference type="Proteomes" id="UP000788993">
    <property type="component" value="Unassembled WGS sequence"/>
</dbReference>
<dbReference type="AlphaFoldDB" id="A0A9P8T701"/>
<comment type="caution">
    <text evidence="1">The sequence shown here is derived from an EMBL/GenBank/DDBJ whole genome shotgun (WGS) entry which is preliminary data.</text>
</comment>
<keyword evidence="2" id="KW-1185">Reference proteome</keyword>
<dbReference type="EMBL" id="JAEUBD010001062">
    <property type="protein sequence ID" value="KAH3667640.1"/>
    <property type="molecule type" value="Genomic_DNA"/>
</dbReference>
<reference evidence="1" key="1">
    <citation type="journal article" date="2021" name="Open Biol.">
        <title>Shared evolutionary footprints suggest mitochondrial oxidative damage underlies multiple complex I losses in fungi.</title>
        <authorList>
            <person name="Schikora-Tamarit M.A."/>
            <person name="Marcet-Houben M."/>
            <person name="Nosek J."/>
            <person name="Gabaldon T."/>
        </authorList>
    </citation>
    <scope>NUCLEOTIDE SEQUENCE</scope>
    <source>
        <strain evidence="1">NCAIM Y.01608</strain>
    </source>
</reference>
<evidence type="ECO:0000313" key="1">
    <source>
        <dbReference type="EMBL" id="KAH3667640.1"/>
    </source>
</evidence>
<sequence>MSTSASVCASIDRLFKLIAESVSEMCVARNVNGCSSSRKLSLVAVPISIKDMISDRFMALSPVYSSWASSSGDGYVLPAASESVDALDGSLAESAVSEKERLSLDGDSDDGRLATLFSRLWSRSYASILSRSSALAKLPAIWAKNTIVELLVFALSSTGVLEMESPEPIAASREEERELAA</sequence>
<accession>A0A9P8T701</accession>
<protein>
    <submittedName>
        <fullName evidence="1">Uncharacterized protein</fullName>
    </submittedName>
</protein>
<reference evidence="1" key="2">
    <citation type="submission" date="2021-01" db="EMBL/GenBank/DDBJ databases">
        <authorList>
            <person name="Schikora-Tamarit M.A."/>
        </authorList>
    </citation>
    <scope>NUCLEOTIDE SEQUENCE</scope>
    <source>
        <strain evidence="1">NCAIM Y.01608</strain>
    </source>
</reference>
<proteinExistence type="predicted"/>
<evidence type="ECO:0000313" key="2">
    <source>
        <dbReference type="Proteomes" id="UP000788993"/>
    </source>
</evidence>